<dbReference type="Proteomes" id="UP001060085">
    <property type="component" value="Linkage Group LG04"/>
</dbReference>
<proteinExistence type="predicted"/>
<reference evidence="2" key="1">
    <citation type="journal article" date="2023" name="Nat. Plants">
        <title>Single-cell RNA sequencing provides a high-resolution roadmap for understanding the multicellular compartmentation of specialized metabolism.</title>
        <authorList>
            <person name="Sun S."/>
            <person name="Shen X."/>
            <person name="Li Y."/>
            <person name="Li Y."/>
            <person name="Wang S."/>
            <person name="Li R."/>
            <person name="Zhang H."/>
            <person name="Shen G."/>
            <person name="Guo B."/>
            <person name="Wei J."/>
            <person name="Xu J."/>
            <person name="St-Pierre B."/>
            <person name="Chen S."/>
            <person name="Sun C."/>
        </authorList>
    </citation>
    <scope>NUCLEOTIDE SEQUENCE [LARGE SCALE GENOMIC DNA]</scope>
</reference>
<evidence type="ECO:0000313" key="2">
    <source>
        <dbReference type="Proteomes" id="UP001060085"/>
    </source>
</evidence>
<accession>A0ACC0B835</accession>
<keyword evidence="2" id="KW-1185">Reference proteome</keyword>
<organism evidence="1 2">
    <name type="scientific">Catharanthus roseus</name>
    <name type="common">Madagascar periwinkle</name>
    <name type="synonym">Vinca rosea</name>
    <dbReference type="NCBI Taxonomy" id="4058"/>
    <lineage>
        <taxon>Eukaryota</taxon>
        <taxon>Viridiplantae</taxon>
        <taxon>Streptophyta</taxon>
        <taxon>Embryophyta</taxon>
        <taxon>Tracheophyta</taxon>
        <taxon>Spermatophyta</taxon>
        <taxon>Magnoliopsida</taxon>
        <taxon>eudicotyledons</taxon>
        <taxon>Gunneridae</taxon>
        <taxon>Pentapetalae</taxon>
        <taxon>asterids</taxon>
        <taxon>lamiids</taxon>
        <taxon>Gentianales</taxon>
        <taxon>Apocynaceae</taxon>
        <taxon>Rauvolfioideae</taxon>
        <taxon>Vinceae</taxon>
        <taxon>Catharanthinae</taxon>
        <taxon>Catharanthus</taxon>
    </lineage>
</organism>
<comment type="caution">
    <text evidence="1">The sequence shown here is derived from an EMBL/GenBank/DDBJ whole genome shotgun (WGS) entry which is preliminary data.</text>
</comment>
<name>A0ACC0B835_CATRO</name>
<protein>
    <submittedName>
        <fullName evidence="1">Uncharacterized protein</fullName>
    </submittedName>
</protein>
<evidence type="ECO:0000313" key="1">
    <source>
        <dbReference type="EMBL" id="KAI5668821.1"/>
    </source>
</evidence>
<gene>
    <name evidence="1" type="ORF">M9H77_18674</name>
</gene>
<sequence>MGVYKNKILLFLIVVSELRLFPTSGIRAREKFDLSGVWCLLHSTSDVDVIQNLPENISNENIAIILLNAFPESSNDVKSAIKYGRDNLTLSDVKNALKSKDLDLRKENKTNGENLFVRGTVDRREPSSHRSKSKGRSNLEIRIE</sequence>
<dbReference type="EMBL" id="CM044704">
    <property type="protein sequence ID" value="KAI5668821.1"/>
    <property type="molecule type" value="Genomic_DNA"/>
</dbReference>